<dbReference type="EMBL" id="PUHQ01000169">
    <property type="protein sequence ID" value="KAG0653920.1"/>
    <property type="molecule type" value="Genomic_DNA"/>
</dbReference>
<evidence type="ECO:0000313" key="1">
    <source>
        <dbReference type="EMBL" id="KAG0653920.1"/>
    </source>
</evidence>
<organism evidence="1 2">
    <name type="scientific">Rhodotorula mucilaginosa</name>
    <name type="common">Yeast</name>
    <name type="synonym">Rhodotorula rubra</name>
    <dbReference type="NCBI Taxonomy" id="5537"/>
    <lineage>
        <taxon>Eukaryota</taxon>
        <taxon>Fungi</taxon>
        <taxon>Dikarya</taxon>
        <taxon>Basidiomycota</taxon>
        <taxon>Pucciniomycotina</taxon>
        <taxon>Microbotryomycetes</taxon>
        <taxon>Sporidiobolales</taxon>
        <taxon>Sporidiobolaceae</taxon>
        <taxon>Rhodotorula</taxon>
    </lineage>
</organism>
<sequence>MPSGNYHPSTTFTLGDLDFGSDLSQLARICLKNIDKAMSKLEIRGHGVVIAWFAAVAVASKECYAGWEHGVKSAFGRGISDVWKDLEKISPIPGGRLQHTQQEALEIFVRLSFSRAVTGEPEQLH</sequence>
<protein>
    <submittedName>
        <fullName evidence="1">Uncharacterized protein</fullName>
    </submittedName>
</protein>
<dbReference type="AlphaFoldDB" id="A0A9P6VSW6"/>
<evidence type="ECO:0000313" key="2">
    <source>
        <dbReference type="Proteomes" id="UP000777482"/>
    </source>
</evidence>
<reference evidence="1 2" key="1">
    <citation type="submission" date="2020-11" db="EMBL/GenBank/DDBJ databases">
        <title>Kefir isolates.</title>
        <authorList>
            <person name="Marcisauskas S."/>
            <person name="Kim Y."/>
            <person name="Blasche S."/>
        </authorList>
    </citation>
    <scope>NUCLEOTIDE SEQUENCE [LARGE SCALE GENOMIC DNA]</scope>
    <source>
        <strain evidence="1 2">KR</strain>
    </source>
</reference>
<gene>
    <name evidence="1" type="ORF">C6P46_002061</name>
</gene>
<accession>A0A9P6VSW6</accession>
<name>A0A9P6VSW6_RHOMI</name>
<comment type="caution">
    <text evidence="1">The sequence shown here is derived from an EMBL/GenBank/DDBJ whole genome shotgun (WGS) entry which is preliminary data.</text>
</comment>
<keyword evidence="2" id="KW-1185">Reference proteome</keyword>
<dbReference type="Proteomes" id="UP000777482">
    <property type="component" value="Unassembled WGS sequence"/>
</dbReference>
<proteinExistence type="predicted"/>